<dbReference type="InterPro" id="IPR019649">
    <property type="entry name" value="DUF2512"/>
</dbReference>
<sequence>MRHVTVLIIKFIACTIAFGIGLDLFFDADYVDILSFSLTVTVASYLLGELIVLKHFNSKAAAIADFLLAYMSVWIFGSILLTNYMQIAWGSIISAVIITGAEVLVHRYLTSTDSAYESSRTPAAGFNPGMAYITEFAEDEELPDKKDLKKDPKE</sequence>
<keyword evidence="1" id="KW-1133">Transmembrane helix</keyword>
<keyword evidence="1" id="KW-0472">Membrane</keyword>
<feature type="transmembrane region" description="Helical" evidence="1">
    <location>
        <begin position="7"/>
        <end position="27"/>
    </location>
</feature>
<evidence type="ECO:0000313" key="2">
    <source>
        <dbReference type="EMBL" id="MED1204588.1"/>
    </source>
</evidence>
<name>A0ABU6MJQ8_9BACI</name>
<organism evidence="2 3">
    <name type="scientific">Heyndrickxia acidicola</name>
    <dbReference type="NCBI Taxonomy" id="209389"/>
    <lineage>
        <taxon>Bacteria</taxon>
        <taxon>Bacillati</taxon>
        <taxon>Bacillota</taxon>
        <taxon>Bacilli</taxon>
        <taxon>Bacillales</taxon>
        <taxon>Bacillaceae</taxon>
        <taxon>Heyndrickxia</taxon>
    </lineage>
</organism>
<dbReference type="Pfam" id="PF10710">
    <property type="entry name" value="DUF2512"/>
    <property type="match status" value="1"/>
</dbReference>
<dbReference type="Proteomes" id="UP001341444">
    <property type="component" value="Unassembled WGS sequence"/>
</dbReference>
<keyword evidence="3" id="KW-1185">Reference proteome</keyword>
<feature type="transmembrane region" description="Helical" evidence="1">
    <location>
        <begin position="33"/>
        <end position="53"/>
    </location>
</feature>
<keyword evidence="1" id="KW-0812">Transmembrane</keyword>
<evidence type="ECO:0000256" key="1">
    <source>
        <dbReference type="SAM" id="Phobius"/>
    </source>
</evidence>
<reference evidence="2 3" key="1">
    <citation type="submission" date="2023-03" db="EMBL/GenBank/DDBJ databases">
        <title>Bacillus Genome Sequencing.</title>
        <authorList>
            <person name="Dunlap C."/>
        </authorList>
    </citation>
    <scope>NUCLEOTIDE SEQUENCE [LARGE SCALE GENOMIC DNA]</scope>
    <source>
        <strain evidence="2 3">B-23453</strain>
    </source>
</reference>
<comment type="caution">
    <text evidence="2">The sequence shown here is derived from an EMBL/GenBank/DDBJ whole genome shotgun (WGS) entry which is preliminary data.</text>
</comment>
<evidence type="ECO:0000313" key="3">
    <source>
        <dbReference type="Proteomes" id="UP001341444"/>
    </source>
</evidence>
<accession>A0ABU6MJQ8</accession>
<dbReference type="EMBL" id="JARMAB010000025">
    <property type="protein sequence ID" value="MED1204588.1"/>
    <property type="molecule type" value="Genomic_DNA"/>
</dbReference>
<feature type="transmembrane region" description="Helical" evidence="1">
    <location>
        <begin position="60"/>
        <end position="81"/>
    </location>
</feature>
<gene>
    <name evidence="2" type="ORF">P4T90_16195</name>
</gene>
<proteinExistence type="predicted"/>
<dbReference type="RefSeq" id="WP_066268147.1">
    <property type="nucleotide sequence ID" value="NZ_JARMAB010000025.1"/>
</dbReference>
<feature type="transmembrane region" description="Helical" evidence="1">
    <location>
        <begin position="87"/>
        <end position="105"/>
    </location>
</feature>
<protein>
    <submittedName>
        <fullName evidence="2">YndM family protein</fullName>
    </submittedName>
</protein>